<feature type="region of interest" description="Disordered" evidence="1">
    <location>
        <begin position="115"/>
        <end position="143"/>
    </location>
</feature>
<dbReference type="Proteomes" id="UP000075883">
    <property type="component" value="Unassembled WGS sequence"/>
</dbReference>
<dbReference type="VEuPathDB" id="VectorBase:ACUA004169"/>
<organism evidence="2 3">
    <name type="scientific">Anopheles culicifacies</name>
    <dbReference type="NCBI Taxonomy" id="139723"/>
    <lineage>
        <taxon>Eukaryota</taxon>
        <taxon>Metazoa</taxon>
        <taxon>Ecdysozoa</taxon>
        <taxon>Arthropoda</taxon>
        <taxon>Hexapoda</taxon>
        <taxon>Insecta</taxon>
        <taxon>Pterygota</taxon>
        <taxon>Neoptera</taxon>
        <taxon>Endopterygota</taxon>
        <taxon>Diptera</taxon>
        <taxon>Nematocera</taxon>
        <taxon>Culicoidea</taxon>
        <taxon>Culicidae</taxon>
        <taxon>Anophelinae</taxon>
        <taxon>Anopheles</taxon>
        <taxon>culicifacies species complex</taxon>
    </lineage>
</organism>
<dbReference type="EnsemblMetazoa" id="ACUA004169-RA">
    <property type="protein sequence ID" value="ACUA004169-PA"/>
    <property type="gene ID" value="ACUA004169"/>
</dbReference>
<dbReference type="AlphaFoldDB" id="A0A182LX94"/>
<keyword evidence="3" id="KW-1185">Reference proteome</keyword>
<feature type="compositionally biased region" description="Basic residues" evidence="1">
    <location>
        <begin position="118"/>
        <end position="127"/>
    </location>
</feature>
<evidence type="ECO:0000256" key="1">
    <source>
        <dbReference type="SAM" id="MobiDB-lite"/>
    </source>
</evidence>
<reference evidence="3" key="1">
    <citation type="submission" date="2013-09" db="EMBL/GenBank/DDBJ databases">
        <title>The Genome Sequence of Anopheles culicifacies species A.</title>
        <authorList>
            <consortium name="The Broad Institute Genomics Platform"/>
            <person name="Neafsey D.E."/>
            <person name="Besansky N."/>
            <person name="Howell P."/>
            <person name="Walton C."/>
            <person name="Young S.K."/>
            <person name="Zeng Q."/>
            <person name="Gargeya S."/>
            <person name="Fitzgerald M."/>
            <person name="Haas B."/>
            <person name="Abouelleil A."/>
            <person name="Allen A.W."/>
            <person name="Alvarado L."/>
            <person name="Arachchi H.M."/>
            <person name="Berlin A.M."/>
            <person name="Chapman S.B."/>
            <person name="Gainer-Dewar J."/>
            <person name="Goldberg J."/>
            <person name="Griggs A."/>
            <person name="Gujja S."/>
            <person name="Hansen M."/>
            <person name="Howarth C."/>
            <person name="Imamovic A."/>
            <person name="Ireland A."/>
            <person name="Larimer J."/>
            <person name="McCowan C."/>
            <person name="Murphy C."/>
            <person name="Pearson M."/>
            <person name="Poon T.W."/>
            <person name="Priest M."/>
            <person name="Roberts A."/>
            <person name="Saif S."/>
            <person name="Shea T."/>
            <person name="Sisk P."/>
            <person name="Sykes S."/>
            <person name="Wortman J."/>
            <person name="Nusbaum C."/>
            <person name="Birren B."/>
        </authorList>
    </citation>
    <scope>NUCLEOTIDE SEQUENCE [LARGE SCALE GENOMIC DNA]</scope>
    <source>
        <strain evidence="3">A-37</strain>
    </source>
</reference>
<sequence length="143" mass="16254">MSKATRAQTDEKASGERQALEKFAANLFAQLEHKRAQENYEVSKLQMPIELGYYRAAYDGLVATFGQPYHKCTLELYQQLAGELGFVAEMFVMDKTPTITTTRVPVLASEEIYLPPRHSNHQKKRNNKTSTTRPGRRRDMAGS</sequence>
<evidence type="ECO:0000313" key="3">
    <source>
        <dbReference type="Proteomes" id="UP000075883"/>
    </source>
</evidence>
<proteinExistence type="predicted"/>
<accession>A0A182LX94</accession>
<dbReference type="EMBL" id="AXCM01000962">
    <property type="status" value="NOT_ANNOTATED_CDS"/>
    <property type="molecule type" value="Genomic_DNA"/>
</dbReference>
<evidence type="ECO:0000313" key="2">
    <source>
        <dbReference type="EnsemblMetazoa" id="ACUA004169-PA"/>
    </source>
</evidence>
<name>A0A182LX94_9DIPT</name>
<reference evidence="2" key="2">
    <citation type="submission" date="2020-05" db="UniProtKB">
        <authorList>
            <consortium name="EnsemblMetazoa"/>
        </authorList>
    </citation>
    <scope>IDENTIFICATION</scope>
    <source>
        <strain evidence="2">A-37</strain>
    </source>
</reference>
<protein>
    <submittedName>
        <fullName evidence="2">Uncharacterized protein</fullName>
    </submittedName>
</protein>